<sequence>MSETVPLRLSGLEAGLEEEKDATDADSPPRTVWGAGRLALWMVCGLALLGCAWCLNSRAHIGLAVSAAPEFIDEASAGYKYSVVVGDKVTKTYYSLQSAKHELNSFPKGASKPSRMICEVKKGVVTKSPSKIGPSRQNQAAGVKAGFNKWWWDQADIDRMVKVCEADDKNPTDTYMYRVVVGDKVTKTYYTLQSAKHELNSFPKGASKPSRMICEVKKGVVTKSPSKIGPSRENQAAGVKAGFNKWWWDQADIDRMVKICNANTMK</sequence>
<evidence type="ECO:0000313" key="1">
    <source>
        <dbReference type="EMBL" id="CAJ1390553.1"/>
    </source>
</evidence>
<name>A0AA36IN98_9DINO</name>
<gene>
    <name evidence="1" type="ORF">EVOR1521_LOCUS15945</name>
</gene>
<dbReference type="Proteomes" id="UP001178507">
    <property type="component" value="Unassembled WGS sequence"/>
</dbReference>
<dbReference type="AlphaFoldDB" id="A0AA36IN98"/>
<reference evidence="1" key="1">
    <citation type="submission" date="2023-08" db="EMBL/GenBank/DDBJ databases">
        <authorList>
            <person name="Chen Y."/>
            <person name="Shah S."/>
            <person name="Dougan E. K."/>
            <person name="Thang M."/>
            <person name="Chan C."/>
        </authorList>
    </citation>
    <scope>NUCLEOTIDE SEQUENCE</scope>
</reference>
<comment type="caution">
    <text evidence="1">The sequence shown here is derived from an EMBL/GenBank/DDBJ whole genome shotgun (WGS) entry which is preliminary data.</text>
</comment>
<accession>A0AA36IN98</accession>
<evidence type="ECO:0000313" key="2">
    <source>
        <dbReference type="Proteomes" id="UP001178507"/>
    </source>
</evidence>
<keyword evidence="2" id="KW-1185">Reference proteome</keyword>
<dbReference type="EMBL" id="CAUJNA010002101">
    <property type="protein sequence ID" value="CAJ1390553.1"/>
    <property type="molecule type" value="Genomic_DNA"/>
</dbReference>
<protein>
    <submittedName>
        <fullName evidence="1">Uncharacterized protein</fullName>
    </submittedName>
</protein>
<organism evidence="1 2">
    <name type="scientific">Effrenium voratum</name>
    <dbReference type="NCBI Taxonomy" id="2562239"/>
    <lineage>
        <taxon>Eukaryota</taxon>
        <taxon>Sar</taxon>
        <taxon>Alveolata</taxon>
        <taxon>Dinophyceae</taxon>
        <taxon>Suessiales</taxon>
        <taxon>Symbiodiniaceae</taxon>
        <taxon>Effrenium</taxon>
    </lineage>
</organism>
<proteinExistence type="predicted"/>